<dbReference type="Gene3D" id="2.60.40.10">
    <property type="entry name" value="Immunoglobulins"/>
    <property type="match status" value="2"/>
</dbReference>
<name>A0ABD6CPE8_9EURY</name>
<proteinExistence type="predicted"/>
<dbReference type="RefSeq" id="WP_256422697.1">
    <property type="nucleotide sequence ID" value="NZ_JANHDI010000014.1"/>
</dbReference>
<protein>
    <submittedName>
        <fullName evidence="2">Uncharacterized protein</fullName>
    </submittedName>
</protein>
<feature type="compositionally biased region" description="Acidic residues" evidence="1">
    <location>
        <begin position="287"/>
        <end position="311"/>
    </location>
</feature>
<gene>
    <name evidence="2" type="ORF">ACFSBX_10035</name>
</gene>
<keyword evidence="3" id="KW-1185">Reference proteome</keyword>
<accession>A0ABD6CPE8</accession>
<feature type="region of interest" description="Disordered" evidence="1">
    <location>
        <begin position="149"/>
        <end position="168"/>
    </location>
</feature>
<evidence type="ECO:0000313" key="2">
    <source>
        <dbReference type="EMBL" id="MFD1599293.1"/>
    </source>
</evidence>
<dbReference type="AlphaFoldDB" id="A0ABD6CPE8"/>
<dbReference type="EMBL" id="JBHUDK010000008">
    <property type="protein sequence ID" value="MFD1599293.1"/>
    <property type="molecule type" value="Genomic_DNA"/>
</dbReference>
<comment type="caution">
    <text evidence="2">The sequence shown here is derived from an EMBL/GenBank/DDBJ whole genome shotgun (WGS) entry which is preliminary data.</text>
</comment>
<dbReference type="InterPro" id="IPR013783">
    <property type="entry name" value="Ig-like_fold"/>
</dbReference>
<dbReference type="Pfam" id="PF22352">
    <property type="entry name" value="K319L-like_PKD"/>
    <property type="match status" value="1"/>
</dbReference>
<evidence type="ECO:0000313" key="3">
    <source>
        <dbReference type="Proteomes" id="UP001597085"/>
    </source>
</evidence>
<evidence type="ECO:0000256" key="1">
    <source>
        <dbReference type="SAM" id="MobiDB-lite"/>
    </source>
</evidence>
<sequence length="465" mass="49303">MSAFPANRAQAESLGSLLLVAVVVISATTFGAYYVASTSGGGAGGSAGSAGGAAGSTADVTLAATEETLRLSHNGGPSVPIEDLRVTVENGSGEYSYAFSDGRIRNDGGENGQFDPGETWRLGWTQSPGTSVTIALVNTDSETLVLRETTTVGSDAAGETRGNAEGTDTNEAVVDVDAGPQRTVSGEAGSSVVLDGTVNSAASDLDYEWEITDDDDVAEGAIELTEDTTTEPTFEIRENVTDRDHTVEVEFTASNDTASGADQTAVLIERFNRPPVADAGEDREWSGGDDSDDDDDDDDGDDGDDDEDDADALAKPVTVTGAAVIYPPNLDSGLVSDTDDDTELDDSFVELDGTGSYDPDGDELQYEWRVVDQGDFEDSDLNLVDSESATPKLSLLTVPDDERRNITVELTVTDTSGVTDADRVNVTVVPSVEDDDDDGWWDDDDDGWWDDWWDGWGSWWNDRGR</sequence>
<feature type="region of interest" description="Disordered" evidence="1">
    <location>
        <begin position="271"/>
        <end position="320"/>
    </location>
</feature>
<dbReference type="Proteomes" id="UP001597085">
    <property type="component" value="Unassembled WGS sequence"/>
</dbReference>
<organism evidence="2 3">
    <name type="scientific">Halobellus rarus</name>
    <dbReference type="NCBI Taxonomy" id="1126237"/>
    <lineage>
        <taxon>Archaea</taxon>
        <taxon>Methanobacteriati</taxon>
        <taxon>Methanobacteriota</taxon>
        <taxon>Stenosarchaea group</taxon>
        <taxon>Halobacteria</taxon>
        <taxon>Halobacteriales</taxon>
        <taxon>Haloferacaceae</taxon>
        <taxon>Halobellus</taxon>
    </lineage>
</organism>
<reference evidence="2 3" key="1">
    <citation type="journal article" date="2019" name="Int. J. Syst. Evol. Microbiol.">
        <title>The Global Catalogue of Microorganisms (GCM) 10K type strain sequencing project: providing services to taxonomists for standard genome sequencing and annotation.</title>
        <authorList>
            <consortium name="The Broad Institute Genomics Platform"/>
            <consortium name="The Broad Institute Genome Sequencing Center for Infectious Disease"/>
            <person name="Wu L."/>
            <person name="Ma J."/>
        </authorList>
    </citation>
    <scope>NUCLEOTIDE SEQUENCE [LARGE SCALE GENOMIC DNA]</scope>
    <source>
        <strain evidence="2 3">CGMCC 1.12121</strain>
    </source>
</reference>